<name>A0A7L9SNF5_9BIFI</name>
<gene>
    <name evidence="1" type="ORF">BE0216_03665</name>
</gene>
<dbReference type="Gene3D" id="2.60.120.260">
    <property type="entry name" value="Galactose-binding domain-like"/>
    <property type="match status" value="1"/>
</dbReference>
<dbReference type="AlphaFoldDB" id="A0A7L9SNF5"/>
<accession>A0A7L9SNF5</accession>
<dbReference type="KEGG" id="beu:BE0216_03665"/>
<dbReference type="EMBL" id="CP062938">
    <property type="protein sequence ID" value="QOL31657.1"/>
    <property type="molecule type" value="Genomic_DNA"/>
</dbReference>
<keyword evidence="2" id="KW-1185">Reference proteome</keyword>
<reference evidence="1 2" key="1">
    <citation type="submission" date="2020-10" db="EMBL/GenBank/DDBJ databases">
        <title>Genome sequencing of Bifidobacterium eulemuris_DSMZ_100216.</title>
        <authorList>
            <person name="Kim J."/>
        </authorList>
    </citation>
    <scope>NUCLEOTIDE SEQUENCE [LARGE SCALE GENOMIC DNA]</scope>
    <source>
        <strain evidence="1 2">DSM 100216</strain>
    </source>
</reference>
<organism evidence="1 2">
    <name type="scientific">Bifidobacterium eulemuris</name>
    <dbReference type="NCBI Taxonomy" id="1765219"/>
    <lineage>
        <taxon>Bacteria</taxon>
        <taxon>Bacillati</taxon>
        <taxon>Actinomycetota</taxon>
        <taxon>Actinomycetes</taxon>
        <taxon>Bifidobacteriales</taxon>
        <taxon>Bifidobacteriaceae</taxon>
        <taxon>Bifidobacterium</taxon>
    </lineage>
</organism>
<dbReference type="RefSeq" id="WP_193042829.1">
    <property type="nucleotide sequence ID" value="NZ_CP062938.1"/>
</dbReference>
<dbReference type="Proteomes" id="UP000593943">
    <property type="component" value="Chromosome"/>
</dbReference>
<evidence type="ECO:0000313" key="2">
    <source>
        <dbReference type="Proteomes" id="UP000593943"/>
    </source>
</evidence>
<sequence length="390" mass="42328">MTFTDNGDGTFSSGGTSTNGDWWIIVAESEIITLPAGDYVHYFRDIDGLGRNPTCEFRNADTNAVIAYFSVNAQKITLAQDTRMRARFVCPPLGTWPEGRYEPVLIPASLWGGGVEFDDHNLFPVDELPDRTVDGVTFVNNHDGTCMVGGTNTGSNQYNGVGTFFALEAGWYSMEATTVDGDYSDTTVGVTDNTKYACEYGRYNSRSWLPANTYNAVVRRGLSSDGGEVTIRPVLVKLADGPNPESGELLVNGGFESGDLTGWTQTAGNDSNVVGAADADWIAPHSGDWMLRSSQGGRAASFDQTVKVPTGVPLRLTLWSAHYNSERTLAVEVGPDVQHLTRILFTSGDGLNWHESMVDIPAQEADVMLLRIITDNVVRVDDVSLTQTIL</sequence>
<proteinExistence type="predicted"/>
<protein>
    <submittedName>
        <fullName evidence="1">Uncharacterized protein</fullName>
    </submittedName>
</protein>
<evidence type="ECO:0000313" key="1">
    <source>
        <dbReference type="EMBL" id="QOL31657.1"/>
    </source>
</evidence>